<dbReference type="Proteomes" id="UP000239089">
    <property type="component" value="Unassembled WGS sequence"/>
</dbReference>
<gene>
    <name evidence="11" type="ORF">CCR94_11955</name>
</gene>
<sequence length="271" mass="30312">MINLRYMALSVLVAGLAASTSQARTVCTAIADAETGRIVEQQGECSERVTPASTFKIAISLMGFDAQFLKDEHFPALSFHEGYADWMPAWRQTTDPSNWIKYSVVWFSQQVTQFLGEDRFQKYIRDFSYGNEDISGNPGKHDGLTRAWLSSSLKISPLEQLVFLEKVVNRRLPVTSHAFDMTSRITQITMLPNGWDIHGKTGTGSPVAPDGLRDQAHTYGWFVGWATKGSQTVVFARLIQDEKEETDPAGLRARSTFLNELPAILDSLTER</sequence>
<name>A0A2S6N7P3_9HYPH</name>
<dbReference type="GO" id="GO:0005886">
    <property type="term" value="C:plasma membrane"/>
    <property type="evidence" value="ECO:0007669"/>
    <property type="project" value="TreeGrafter"/>
</dbReference>
<feature type="chain" id="PRO_5015559964" description="Beta-lactamase" evidence="9">
    <location>
        <begin position="24"/>
        <end position="271"/>
    </location>
</feature>
<dbReference type="GO" id="GO:0008800">
    <property type="term" value="F:beta-lactamase activity"/>
    <property type="evidence" value="ECO:0007669"/>
    <property type="project" value="UniProtKB-UniRule"/>
</dbReference>
<comment type="catalytic activity">
    <reaction evidence="1 8">
        <text>a beta-lactam + H2O = a substituted beta-amino acid</text>
        <dbReference type="Rhea" id="RHEA:20401"/>
        <dbReference type="ChEBI" id="CHEBI:15377"/>
        <dbReference type="ChEBI" id="CHEBI:35627"/>
        <dbReference type="ChEBI" id="CHEBI:140347"/>
        <dbReference type="EC" id="3.5.2.6"/>
    </reaction>
</comment>
<keyword evidence="6 8" id="KW-0046">Antibiotic resistance</keyword>
<protein>
    <recommendedName>
        <fullName evidence="3 8">Beta-lactamase</fullName>
        <ecNumber evidence="3 8">3.5.2.6</ecNumber>
    </recommendedName>
</protein>
<accession>A0A2S6N7P3</accession>
<evidence type="ECO:0000313" key="11">
    <source>
        <dbReference type="EMBL" id="PPQ30628.1"/>
    </source>
</evidence>
<feature type="modified residue" description="N6-carboxylysine" evidence="7">
    <location>
        <position position="56"/>
    </location>
</feature>
<dbReference type="GO" id="GO:0046677">
    <property type="term" value="P:response to antibiotic"/>
    <property type="evidence" value="ECO:0007669"/>
    <property type="project" value="UniProtKB-UniRule"/>
</dbReference>
<evidence type="ECO:0000256" key="9">
    <source>
        <dbReference type="SAM" id="SignalP"/>
    </source>
</evidence>
<dbReference type="SUPFAM" id="SSF56601">
    <property type="entry name" value="beta-lactamase/transpeptidase-like"/>
    <property type="match status" value="1"/>
</dbReference>
<dbReference type="EMBL" id="NHSJ01000074">
    <property type="protein sequence ID" value="PPQ30628.1"/>
    <property type="molecule type" value="Genomic_DNA"/>
</dbReference>
<dbReference type="GO" id="GO:0071555">
    <property type="term" value="P:cell wall organization"/>
    <property type="evidence" value="ECO:0007669"/>
    <property type="project" value="TreeGrafter"/>
</dbReference>
<evidence type="ECO:0000256" key="8">
    <source>
        <dbReference type="RuleBase" id="RU361140"/>
    </source>
</evidence>
<dbReference type="Pfam" id="PF00905">
    <property type="entry name" value="Transpeptidase"/>
    <property type="match status" value="1"/>
</dbReference>
<evidence type="ECO:0000256" key="5">
    <source>
        <dbReference type="ARBA" id="ARBA00022801"/>
    </source>
</evidence>
<dbReference type="Gene3D" id="3.40.710.10">
    <property type="entry name" value="DD-peptidase/beta-lactamase superfamily"/>
    <property type="match status" value="1"/>
</dbReference>
<dbReference type="NCBIfam" id="NF000270">
    <property type="entry name" value="bla_class_D_alt"/>
    <property type="match status" value="1"/>
</dbReference>
<dbReference type="OrthoDB" id="9762883at2"/>
<feature type="domain" description="Penicillin-binding protein transpeptidase" evidence="10">
    <location>
        <begin position="27"/>
        <end position="259"/>
    </location>
</feature>
<dbReference type="InterPro" id="IPR050515">
    <property type="entry name" value="Beta-lactam/transpept"/>
</dbReference>
<proteinExistence type="inferred from homology"/>
<dbReference type="GO" id="GO:0017001">
    <property type="term" value="P:antibiotic catabolic process"/>
    <property type="evidence" value="ECO:0007669"/>
    <property type="project" value="InterPro"/>
</dbReference>
<feature type="active site" description="Acyl-ester intermediate" evidence="7">
    <location>
        <position position="53"/>
    </location>
</feature>
<dbReference type="PROSITE" id="PS00337">
    <property type="entry name" value="BETA_LACTAMASE_D"/>
    <property type="match status" value="1"/>
</dbReference>
<dbReference type="InterPro" id="IPR001460">
    <property type="entry name" value="PCN-bd_Tpept"/>
</dbReference>
<dbReference type="InterPro" id="IPR002137">
    <property type="entry name" value="Beta-lactam_class-D_AS"/>
</dbReference>
<comment type="caution">
    <text evidence="11">The sequence shown here is derived from an EMBL/GenBank/DDBJ whole genome shotgun (WGS) entry which is preliminary data.</text>
</comment>
<evidence type="ECO:0000256" key="3">
    <source>
        <dbReference type="ARBA" id="ARBA00012865"/>
    </source>
</evidence>
<evidence type="ECO:0000256" key="6">
    <source>
        <dbReference type="ARBA" id="ARBA00023251"/>
    </source>
</evidence>
<dbReference type="PANTHER" id="PTHR30627:SF6">
    <property type="entry name" value="BETA-LACTAMASE YBXI-RELATED"/>
    <property type="match status" value="1"/>
</dbReference>
<reference evidence="11 12" key="1">
    <citation type="journal article" date="2018" name="Arch. Microbiol.">
        <title>New insights into the metabolic potential of the phototrophic purple bacterium Rhodopila globiformis DSM 161(T) from its draft genome sequence and evidence for a vanadium-dependent nitrogenase.</title>
        <authorList>
            <person name="Imhoff J.F."/>
            <person name="Rahn T."/>
            <person name="Kunzel S."/>
            <person name="Neulinger S.C."/>
        </authorList>
    </citation>
    <scope>NUCLEOTIDE SEQUENCE [LARGE SCALE GENOMIC DNA]</scope>
    <source>
        <strain evidence="11 12">DSM 16996</strain>
    </source>
</reference>
<keyword evidence="5 8" id="KW-0378">Hydrolase</keyword>
<evidence type="ECO:0000259" key="10">
    <source>
        <dbReference type="Pfam" id="PF00905"/>
    </source>
</evidence>
<dbReference type="GO" id="GO:0008658">
    <property type="term" value="F:penicillin binding"/>
    <property type="evidence" value="ECO:0007669"/>
    <property type="project" value="InterPro"/>
</dbReference>
<dbReference type="InterPro" id="IPR012338">
    <property type="entry name" value="Beta-lactam/transpept-like"/>
</dbReference>
<evidence type="ECO:0000256" key="2">
    <source>
        <dbReference type="ARBA" id="ARBA00007898"/>
    </source>
</evidence>
<evidence type="ECO:0000256" key="7">
    <source>
        <dbReference type="PIRSR" id="PIRSR602137-50"/>
    </source>
</evidence>
<dbReference type="EC" id="3.5.2.6" evidence="3 8"/>
<organism evidence="11 12">
    <name type="scientific">Rhodoblastus sphagnicola</name>
    <dbReference type="NCBI Taxonomy" id="333368"/>
    <lineage>
        <taxon>Bacteria</taxon>
        <taxon>Pseudomonadati</taxon>
        <taxon>Pseudomonadota</taxon>
        <taxon>Alphaproteobacteria</taxon>
        <taxon>Hyphomicrobiales</taxon>
        <taxon>Rhodoblastaceae</taxon>
        <taxon>Rhodoblastus</taxon>
    </lineage>
</organism>
<comment type="similarity">
    <text evidence="2 8">Belongs to the class-D beta-lactamase family.</text>
</comment>
<keyword evidence="4 9" id="KW-0732">Signal</keyword>
<evidence type="ECO:0000256" key="4">
    <source>
        <dbReference type="ARBA" id="ARBA00022729"/>
    </source>
</evidence>
<evidence type="ECO:0000256" key="1">
    <source>
        <dbReference type="ARBA" id="ARBA00001526"/>
    </source>
</evidence>
<dbReference type="AlphaFoldDB" id="A0A2S6N7P3"/>
<feature type="signal peptide" evidence="9">
    <location>
        <begin position="1"/>
        <end position="23"/>
    </location>
</feature>
<evidence type="ECO:0000313" key="12">
    <source>
        <dbReference type="Proteomes" id="UP000239089"/>
    </source>
</evidence>
<dbReference type="PANTHER" id="PTHR30627">
    <property type="entry name" value="PEPTIDOGLYCAN D,D-TRANSPEPTIDASE"/>
    <property type="match status" value="1"/>
</dbReference>
<keyword evidence="12" id="KW-1185">Reference proteome</keyword>